<dbReference type="PANTHER" id="PTHR33142">
    <property type="entry name" value="CYCLIN-DEPENDENT PROTEIN KINASE INHIBITOR SMR13"/>
    <property type="match status" value="1"/>
</dbReference>
<gene>
    <name evidence="3" type="ORF">DKX38_016548</name>
</gene>
<accession>A0A5N5L8B7</accession>
<evidence type="ECO:0000256" key="1">
    <source>
        <dbReference type="ARBA" id="ARBA00023013"/>
    </source>
</evidence>
<dbReference type="AlphaFoldDB" id="A0A5N5L8B7"/>
<sequence>MSADLELRQDLPLIQVRPATKIGTLQSCSDADDNKAIIQQENSETDDCQTPKSEEHRIPAVLSCPPAPRKAKRIVSCKRRLREIDFFETVNRDEVDSFFQSSSELLTKRRQYLYLSLHRLHHVCPVLVFFVDERVDETEERDGKGNYHIKEVKKKKI</sequence>
<evidence type="ECO:0000313" key="3">
    <source>
        <dbReference type="EMBL" id="KAB5539015.1"/>
    </source>
</evidence>
<keyword evidence="4" id="KW-1185">Reference proteome</keyword>
<name>A0A5N5L8B7_9ROSI</name>
<protein>
    <submittedName>
        <fullName evidence="3">Uncharacterized protein</fullName>
    </submittedName>
</protein>
<keyword evidence="1" id="KW-0649">Protein kinase inhibitor</keyword>
<comment type="caution">
    <text evidence="3">The sequence shown here is derived from an EMBL/GenBank/DDBJ whole genome shotgun (WGS) entry which is preliminary data.</text>
</comment>
<keyword evidence="2" id="KW-0131">Cell cycle</keyword>
<dbReference type="InterPro" id="IPR040389">
    <property type="entry name" value="SMR"/>
</dbReference>
<reference evidence="4" key="1">
    <citation type="journal article" date="2019" name="Gigascience">
        <title>De novo genome assembly of the endangered Acer yangbiense, a plant species with extremely small populations endemic to Yunnan Province, China.</title>
        <authorList>
            <person name="Yang J."/>
            <person name="Wariss H.M."/>
            <person name="Tao L."/>
            <person name="Zhang R."/>
            <person name="Yun Q."/>
            <person name="Hollingsworth P."/>
            <person name="Dao Z."/>
            <person name="Luo G."/>
            <person name="Guo H."/>
            <person name="Ma Y."/>
            <person name="Sun W."/>
        </authorList>
    </citation>
    <scope>NUCLEOTIDE SEQUENCE [LARGE SCALE GENOMIC DNA]</scope>
    <source>
        <strain evidence="4">cv. br00</strain>
    </source>
</reference>
<evidence type="ECO:0000313" key="4">
    <source>
        <dbReference type="Proteomes" id="UP000326939"/>
    </source>
</evidence>
<dbReference type="GO" id="GO:0032875">
    <property type="term" value="P:regulation of DNA endoreduplication"/>
    <property type="evidence" value="ECO:0007669"/>
    <property type="project" value="InterPro"/>
</dbReference>
<proteinExistence type="predicted"/>
<dbReference type="PANTHER" id="PTHR33142:SF13">
    <property type="entry name" value="CYCLIN-DEPENDENT PROTEIN KINASE INHIBITOR SMR1"/>
    <property type="match status" value="1"/>
</dbReference>
<dbReference type="Proteomes" id="UP000326939">
    <property type="component" value="Chromosome 10"/>
</dbReference>
<organism evidence="3 4">
    <name type="scientific">Salix brachista</name>
    <dbReference type="NCBI Taxonomy" id="2182728"/>
    <lineage>
        <taxon>Eukaryota</taxon>
        <taxon>Viridiplantae</taxon>
        <taxon>Streptophyta</taxon>
        <taxon>Embryophyta</taxon>
        <taxon>Tracheophyta</taxon>
        <taxon>Spermatophyta</taxon>
        <taxon>Magnoliopsida</taxon>
        <taxon>eudicotyledons</taxon>
        <taxon>Gunneridae</taxon>
        <taxon>Pentapetalae</taxon>
        <taxon>rosids</taxon>
        <taxon>fabids</taxon>
        <taxon>Malpighiales</taxon>
        <taxon>Salicaceae</taxon>
        <taxon>Saliceae</taxon>
        <taxon>Salix</taxon>
    </lineage>
</organism>
<dbReference type="GO" id="GO:0004860">
    <property type="term" value="F:protein kinase inhibitor activity"/>
    <property type="evidence" value="ECO:0007669"/>
    <property type="project" value="UniProtKB-KW"/>
</dbReference>
<evidence type="ECO:0000256" key="2">
    <source>
        <dbReference type="ARBA" id="ARBA00023306"/>
    </source>
</evidence>
<dbReference type="EMBL" id="VDCV01000010">
    <property type="protein sequence ID" value="KAB5539015.1"/>
    <property type="molecule type" value="Genomic_DNA"/>
</dbReference>